<reference evidence="1 2" key="1">
    <citation type="journal article" date="2013" name="Nature">
        <title>Insights into bilaterian evolution from three spiralian genomes.</title>
        <authorList>
            <person name="Simakov O."/>
            <person name="Marletaz F."/>
            <person name="Cho S.J."/>
            <person name="Edsinger-Gonzales E."/>
            <person name="Havlak P."/>
            <person name="Hellsten U."/>
            <person name="Kuo D.H."/>
            <person name="Larsson T."/>
            <person name="Lv J."/>
            <person name="Arendt D."/>
            <person name="Savage R."/>
            <person name="Osoegawa K."/>
            <person name="de Jong P."/>
            <person name="Grimwood J."/>
            <person name="Chapman J.A."/>
            <person name="Shapiro H."/>
            <person name="Aerts A."/>
            <person name="Otillar R.P."/>
            <person name="Terry A.Y."/>
            <person name="Boore J.L."/>
            <person name="Grigoriev I.V."/>
            <person name="Lindberg D.R."/>
            <person name="Seaver E.C."/>
            <person name="Weisblat D.A."/>
            <person name="Putnam N.H."/>
            <person name="Rokhsar D.S."/>
        </authorList>
    </citation>
    <scope>NUCLEOTIDE SEQUENCE [LARGE SCALE GENOMIC DNA]</scope>
</reference>
<dbReference type="GeneID" id="20243127"/>
<keyword evidence="2" id="KW-1185">Reference proteome</keyword>
<dbReference type="KEGG" id="lgi:LOTGIDRAFT_175299"/>
<protein>
    <submittedName>
        <fullName evidence="1">Uncharacterized protein</fullName>
    </submittedName>
</protein>
<evidence type="ECO:0000313" key="1">
    <source>
        <dbReference type="EMBL" id="ESO94908.1"/>
    </source>
</evidence>
<gene>
    <name evidence="1" type="ORF">LOTGIDRAFT_175299</name>
</gene>
<dbReference type="CTD" id="20243127"/>
<accession>V3ZTX4</accession>
<dbReference type="EMBL" id="KB201727">
    <property type="protein sequence ID" value="ESO94908.1"/>
    <property type="molecule type" value="Genomic_DNA"/>
</dbReference>
<dbReference type="Proteomes" id="UP000030746">
    <property type="component" value="Unassembled WGS sequence"/>
</dbReference>
<sequence>MTAENLSSKTCGKVFPSKKTFWSAFDSGNQVSSIAQLRFFVNRIFKGRHSNNEHQINVQQTYIGKQQQGHIQKTKPNLTLSCGVKGTLGEIPQGGHRPCPAEMESGHPGLCYCTAGRLAQVCQSRMVC</sequence>
<dbReference type="RefSeq" id="XP_009054409.1">
    <property type="nucleotide sequence ID" value="XM_009056161.1"/>
</dbReference>
<organism evidence="1 2">
    <name type="scientific">Lottia gigantea</name>
    <name type="common">Giant owl limpet</name>
    <dbReference type="NCBI Taxonomy" id="225164"/>
    <lineage>
        <taxon>Eukaryota</taxon>
        <taxon>Metazoa</taxon>
        <taxon>Spiralia</taxon>
        <taxon>Lophotrochozoa</taxon>
        <taxon>Mollusca</taxon>
        <taxon>Gastropoda</taxon>
        <taxon>Patellogastropoda</taxon>
        <taxon>Lottioidea</taxon>
        <taxon>Lottiidae</taxon>
        <taxon>Lottia</taxon>
    </lineage>
</organism>
<evidence type="ECO:0000313" key="2">
    <source>
        <dbReference type="Proteomes" id="UP000030746"/>
    </source>
</evidence>
<name>V3ZTX4_LOTGI</name>
<dbReference type="HOGENOM" id="CLU_1962083_0_0_1"/>
<dbReference type="AlphaFoldDB" id="V3ZTX4"/>
<proteinExistence type="predicted"/>